<dbReference type="Pfam" id="PF12704">
    <property type="entry name" value="MacB_PCD"/>
    <property type="match status" value="1"/>
</dbReference>
<feature type="transmembrane region" description="Helical" evidence="7">
    <location>
        <begin position="275"/>
        <end position="302"/>
    </location>
</feature>
<feature type="domain" description="ABC3 transporter permease C-terminal" evidence="8">
    <location>
        <begin position="283"/>
        <end position="395"/>
    </location>
</feature>
<reference evidence="10 11" key="1">
    <citation type="submission" date="2009-02" db="EMBL/GenBank/DDBJ databases">
        <title>Genome sequence of Bacillus cereus 03BB102.</title>
        <authorList>
            <person name="Dodson R.J."/>
            <person name="Jackson P."/>
            <person name="Munk A.C."/>
            <person name="Brettin T."/>
            <person name="Bruce D."/>
            <person name="Detter C."/>
            <person name="Tapia R."/>
            <person name="Han C."/>
            <person name="Sutton G."/>
            <person name="Sims D."/>
        </authorList>
    </citation>
    <scope>NUCLEOTIDE SEQUENCE [LARGE SCALE GENOMIC DNA]</scope>
    <source>
        <strain evidence="10 11">03BB102</strain>
    </source>
</reference>
<dbReference type="GO" id="GO:0022857">
    <property type="term" value="F:transmembrane transporter activity"/>
    <property type="evidence" value="ECO:0007669"/>
    <property type="project" value="TreeGrafter"/>
</dbReference>
<keyword evidence="2" id="KW-1003">Cell membrane</keyword>
<evidence type="ECO:0000256" key="6">
    <source>
        <dbReference type="ARBA" id="ARBA00038076"/>
    </source>
</evidence>
<feature type="domain" description="MacB-like periplasmic core" evidence="9">
    <location>
        <begin position="24"/>
        <end position="241"/>
    </location>
</feature>
<organism evidence="10 11">
    <name type="scientific">Bacillus cereus (strain 03BB102)</name>
    <dbReference type="NCBI Taxonomy" id="572264"/>
    <lineage>
        <taxon>Bacteria</taxon>
        <taxon>Bacillati</taxon>
        <taxon>Bacillota</taxon>
        <taxon>Bacilli</taxon>
        <taxon>Bacillales</taxon>
        <taxon>Bacillaceae</taxon>
        <taxon>Bacillus</taxon>
        <taxon>Bacillus cereus group</taxon>
    </lineage>
</organism>
<sequence length="402" mass="43371">MCGMSLLDSIKIALSSILAHKLRSALTMLGIIIGVGSIITVVAIGQGGEAMLKSKIAGSGNNLMPIQFKPDMNDEFAIGGFEIPKLTEEDIMEVKQVKDVSHVITTNQTTEVLDVNDKKANLNVIGLDNEYFAVNKVKVVKGRTLNESDISHANNVVMISTKTEETLFKDVNPVGQIIEMKGQPMQIIGVYTSDNEFMGFEMEEGLIPITLWPVLYGTDEIQSIAIQSKNVDDLESAGKQAVDVLNSRKPSEIPGKYELVNLKEFQEGVSKVTNIMTMIIGGIAGISLVVGGIGVMNIMLVSVTERTREIGIRKALGATRSKILLQFLIEAVMLTLLGGLIGIGLGYGGAYIVSTFAKWPPLVSWEVVVGGVLFSMTLGIIFGLIPANKAAKLDPIEALRYE</sequence>
<dbReference type="EMBL" id="CP001407">
    <property type="protein sequence ID" value="ACO28234.1"/>
    <property type="molecule type" value="Genomic_DNA"/>
</dbReference>
<evidence type="ECO:0000256" key="1">
    <source>
        <dbReference type="ARBA" id="ARBA00004651"/>
    </source>
</evidence>
<evidence type="ECO:0000259" key="8">
    <source>
        <dbReference type="Pfam" id="PF02687"/>
    </source>
</evidence>
<name>A0A158RMD9_BACC3</name>
<evidence type="ECO:0000256" key="5">
    <source>
        <dbReference type="ARBA" id="ARBA00023136"/>
    </source>
</evidence>
<evidence type="ECO:0000259" key="9">
    <source>
        <dbReference type="Pfam" id="PF12704"/>
    </source>
</evidence>
<dbReference type="KEGG" id="bcx:BCA_5393"/>
<dbReference type="InterPro" id="IPR025857">
    <property type="entry name" value="MacB_PCD"/>
</dbReference>
<accession>A0A158RMD9</accession>
<evidence type="ECO:0000256" key="4">
    <source>
        <dbReference type="ARBA" id="ARBA00022989"/>
    </source>
</evidence>
<feature type="transmembrane region" description="Helical" evidence="7">
    <location>
        <begin position="25"/>
        <end position="45"/>
    </location>
</feature>
<feature type="transmembrane region" description="Helical" evidence="7">
    <location>
        <begin position="323"/>
        <end position="347"/>
    </location>
</feature>
<proteinExistence type="inferred from homology"/>
<protein>
    <submittedName>
        <fullName evidence="10">ABC transporter, permease component</fullName>
    </submittedName>
</protein>
<keyword evidence="5 7" id="KW-0472">Membrane</keyword>
<dbReference type="PANTHER" id="PTHR30572:SF4">
    <property type="entry name" value="ABC TRANSPORTER PERMEASE YTRF"/>
    <property type="match status" value="1"/>
</dbReference>
<dbReference type="InterPro" id="IPR003838">
    <property type="entry name" value="ABC3_permease_C"/>
</dbReference>
<evidence type="ECO:0000256" key="3">
    <source>
        <dbReference type="ARBA" id="ARBA00022692"/>
    </source>
</evidence>
<dbReference type="GO" id="GO:0005886">
    <property type="term" value="C:plasma membrane"/>
    <property type="evidence" value="ECO:0007669"/>
    <property type="project" value="UniProtKB-SubCell"/>
</dbReference>
<comment type="similarity">
    <text evidence="6">Belongs to the ABC-4 integral membrane protein family.</text>
</comment>
<dbReference type="PANTHER" id="PTHR30572">
    <property type="entry name" value="MEMBRANE COMPONENT OF TRANSPORTER-RELATED"/>
    <property type="match status" value="1"/>
</dbReference>
<evidence type="ECO:0000313" key="11">
    <source>
        <dbReference type="Proteomes" id="UP000002210"/>
    </source>
</evidence>
<dbReference type="Pfam" id="PF02687">
    <property type="entry name" value="FtsX"/>
    <property type="match status" value="1"/>
</dbReference>
<feature type="transmembrane region" description="Helical" evidence="7">
    <location>
        <begin position="367"/>
        <end position="385"/>
    </location>
</feature>
<comment type="subcellular location">
    <subcellularLocation>
        <location evidence="1">Cell membrane</location>
        <topology evidence="1">Multi-pass membrane protein</topology>
    </subcellularLocation>
</comment>
<dbReference type="Proteomes" id="UP000002210">
    <property type="component" value="Chromosome"/>
</dbReference>
<evidence type="ECO:0000313" key="10">
    <source>
        <dbReference type="EMBL" id="ACO28234.1"/>
    </source>
</evidence>
<evidence type="ECO:0000256" key="7">
    <source>
        <dbReference type="SAM" id="Phobius"/>
    </source>
</evidence>
<dbReference type="InterPro" id="IPR050250">
    <property type="entry name" value="Macrolide_Exporter_MacB"/>
</dbReference>
<dbReference type="AlphaFoldDB" id="A0A158RMD9"/>
<evidence type="ECO:0000256" key="2">
    <source>
        <dbReference type="ARBA" id="ARBA00022475"/>
    </source>
</evidence>
<keyword evidence="4 7" id="KW-1133">Transmembrane helix</keyword>
<keyword evidence="3 7" id="KW-0812">Transmembrane</keyword>
<gene>
    <name evidence="10" type="ordered locus">BCA_5393</name>
</gene>